<dbReference type="SUPFAM" id="SSF51735">
    <property type="entry name" value="NAD(P)-binding Rossmann-fold domains"/>
    <property type="match status" value="1"/>
</dbReference>
<evidence type="ECO:0000313" key="10">
    <source>
        <dbReference type="EMBL" id="VYU06418.1"/>
    </source>
</evidence>
<name>A0A6N3BUR0_MEDGN</name>
<dbReference type="PROSITE" id="PS00331">
    <property type="entry name" value="MALIC_ENZYMES"/>
    <property type="match status" value="1"/>
</dbReference>
<keyword evidence="3 7" id="KW-0479">Metal-binding</keyword>
<dbReference type="SMART" id="SM00919">
    <property type="entry name" value="Malic_M"/>
    <property type="match status" value="1"/>
</dbReference>
<protein>
    <submittedName>
        <fullName evidence="10">NAD-dependent malic enzyme</fullName>
        <ecNumber evidence="10">1.1.1.38</ecNumber>
    </submittedName>
</protein>
<dbReference type="GO" id="GO:0016616">
    <property type="term" value="F:oxidoreductase activity, acting on the CH-OH group of donors, NAD or NADP as acceptor"/>
    <property type="evidence" value="ECO:0007669"/>
    <property type="project" value="InterPro"/>
</dbReference>
<evidence type="ECO:0000256" key="3">
    <source>
        <dbReference type="ARBA" id="ARBA00022723"/>
    </source>
</evidence>
<organism evidence="10">
    <name type="scientific">Mediterraneibacter gnavus</name>
    <name type="common">Ruminococcus gnavus</name>
    <dbReference type="NCBI Taxonomy" id="33038"/>
    <lineage>
        <taxon>Bacteria</taxon>
        <taxon>Bacillati</taxon>
        <taxon>Bacillota</taxon>
        <taxon>Clostridia</taxon>
        <taxon>Lachnospirales</taxon>
        <taxon>Lachnospiraceae</taxon>
        <taxon>Mediterraneibacter</taxon>
    </lineage>
</organism>
<dbReference type="InterPro" id="IPR012302">
    <property type="entry name" value="Malic_NAD-bd"/>
</dbReference>
<keyword evidence="4 10" id="KW-0560">Oxidoreductase</keyword>
<evidence type="ECO:0000256" key="6">
    <source>
        <dbReference type="PIRSR" id="PIRSR000106-2"/>
    </source>
</evidence>
<evidence type="ECO:0000256" key="2">
    <source>
        <dbReference type="ARBA" id="ARBA00008785"/>
    </source>
</evidence>
<feature type="active site" description="Proton donor" evidence="5">
    <location>
        <position position="36"/>
    </location>
</feature>
<reference evidence="10" key="1">
    <citation type="submission" date="2019-11" db="EMBL/GenBank/DDBJ databases">
        <authorList>
            <person name="Feng L."/>
        </authorList>
    </citation>
    <scope>NUCLEOTIDE SEQUENCE</scope>
    <source>
        <strain evidence="10">RgnavusLFYP19</strain>
    </source>
</reference>
<dbReference type="SUPFAM" id="SSF53223">
    <property type="entry name" value="Aminoacid dehydrogenase-like, N-terminal domain"/>
    <property type="match status" value="1"/>
</dbReference>
<dbReference type="InterPro" id="IPR045213">
    <property type="entry name" value="Malic_NAD-bd_bact_type"/>
</dbReference>
<comment type="similarity">
    <text evidence="2">Belongs to the malic enzymes family.</text>
</comment>
<dbReference type="InterPro" id="IPR037062">
    <property type="entry name" value="Malic_N_dom_sf"/>
</dbReference>
<evidence type="ECO:0000256" key="1">
    <source>
        <dbReference type="ARBA" id="ARBA00001936"/>
    </source>
</evidence>
<accession>A0A6N3BUR0</accession>
<feature type="binding site" evidence="7">
    <location>
        <position position="133"/>
    </location>
    <ligand>
        <name>a divalent metal cation</name>
        <dbReference type="ChEBI" id="CHEBI:60240"/>
    </ligand>
</feature>
<dbReference type="EC" id="1.1.1.38" evidence="10"/>
<feature type="active site" description="Proton acceptor" evidence="5">
    <location>
        <position position="91"/>
    </location>
</feature>
<feature type="domain" description="Malic enzyme NAD-binding" evidence="8">
    <location>
        <begin position="160"/>
        <end position="382"/>
    </location>
</feature>
<sequence length="382" mass="40584">MTNSEKALQMHEQWNGKLETAAKAHVNSREDLAIAYTPGVAEPCKVIAKDPEAAYKYTIKSNTVAVVSDGSAVLGLGNIGALAAMPVMEGKAVLFKEFGGVNAVPICLDTQDTEEIIKTVVNIAPAFGGINLEDISAPRCFEIEERLKELLDIPVFHDDQHGTAIVVLAGIINALKVTGKKKEDCRVVVNGAGSAGVAITKLLLTYGFEHITMCDINGIISSSSPNLNWMQKKMTEVTNLENKTGSLTDAMRGADIFVGVSAPGIVTKEMVASMNSDAILFAMANPVPEIMPDLAKEAGARVVGTGRSDFPNQVNNVVAFPGIFKGALEGRATQITEEMKLATANAIASLVSDEELNENNILPEAFDSRVADVVSKAVKELI</sequence>
<dbReference type="Gene3D" id="3.40.50.10380">
    <property type="entry name" value="Malic enzyme, N-terminal domain"/>
    <property type="match status" value="1"/>
</dbReference>
<dbReference type="InterPro" id="IPR051674">
    <property type="entry name" value="Malate_Decarboxylase"/>
</dbReference>
<dbReference type="FunFam" id="3.40.50.720:FF:000095">
    <property type="entry name" value="NADP-dependent malic enzyme"/>
    <property type="match status" value="1"/>
</dbReference>
<dbReference type="SMART" id="SM01274">
    <property type="entry name" value="malic"/>
    <property type="match status" value="1"/>
</dbReference>
<feature type="binding site" evidence="6">
    <location>
        <position position="285"/>
    </location>
    <ligand>
        <name>(S)-malate</name>
        <dbReference type="ChEBI" id="CHEBI:15589"/>
    </ligand>
</feature>
<dbReference type="CDD" id="cd05311">
    <property type="entry name" value="NAD_bind_2_malic_enz"/>
    <property type="match status" value="1"/>
</dbReference>
<dbReference type="PIRSF" id="PIRSF000106">
    <property type="entry name" value="ME"/>
    <property type="match status" value="1"/>
</dbReference>
<evidence type="ECO:0000259" key="8">
    <source>
        <dbReference type="SMART" id="SM00919"/>
    </source>
</evidence>
<evidence type="ECO:0000256" key="5">
    <source>
        <dbReference type="PIRSR" id="PIRSR000106-1"/>
    </source>
</evidence>
<feature type="domain" description="Malic enzyme N-terminal" evidence="9">
    <location>
        <begin position="15"/>
        <end position="148"/>
    </location>
</feature>
<dbReference type="PANTHER" id="PTHR43237">
    <property type="entry name" value="NADP-DEPENDENT MALIC ENZYME"/>
    <property type="match status" value="1"/>
</dbReference>
<dbReference type="FunFam" id="3.40.50.10380:FF:000003">
    <property type="entry name" value="NADP-dependent malic enzyme"/>
    <property type="match status" value="1"/>
</dbReference>
<proteinExistence type="inferred from homology"/>
<dbReference type="Pfam" id="PF03949">
    <property type="entry name" value="Malic_M"/>
    <property type="match status" value="1"/>
</dbReference>
<dbReference type="InterPro" id="IPR001891">
    <property type="entry name" value="Malic_OxRdtase"/>
</dbReference>
<evidence type="ECO:0000259" key="9">
    <source>
        <dbReference type="SMART" id="SM01274"/>
    </source>
</evidence>
<dbReference type="InterPro" id="IPR015884">
    <property type="entry name" value="Malic_enzyme_CS"/>
</dbReference>
<feature type="binding site" evidence="6">
    <location>
        <position position="315"/>
    </location>
    <ligand>
        <name>(S)-malate</name>
        <dbReference type="ChEBI" id="CHEBI:15589"/>
    </ligand>
</feature>
<dbReference type="Gene3D" id="3.40.50.720">
    <property type="entry name" value="NAD(P)-binding Rossmann-like Domain"/>
    <property type="match status" value="1"/>
</dbReference>
<dbReference type="GO" id="GO:0046872">
    <property type="term" value="F:metal ion binding"/>
    <property type="evidence" value="ECO:0007669"/>
    <property type="project" value="UniProtKB-KW"/>
</dbReference>
<dbReference type="InterPro" id="IPR046346">
    <property type="entry name" value="Aminoacid_DH-like_N_sf"/>
</dbReference>
<dbReference type="Pfam" id="PF00390">
    <property type="entry name" value="malic"/>
    <property type="match status" value="1"/>
</dbReference>
<comment type="cofactor">
    <cofactor evidence="7">
        <name>Mg(2+)</name>
        <dbReference type="ChEBI" id="CHEBI:18420"/>
    </cofactor>
    <cofactor evidence="7">
        <name>Mn(2+)</name>
        <dbReference type="ChEBI" id="CHEBI:29035"/>
    </cofactor>
    <text evidence="7">Divalent metal cations. Prefers magnesium or manganese.</text>
</comment>
<evidence type="ECO:0000256" key="4">
    <source>
        <dbReference type="ARBA" id="ARBA00023002"/>
    </source>
</evidence>
<evidence type="ECO:0000256" key="7">
    <source>
        <dbReference type="PIRSR" id="PIRSR000106-3"/>
    </source>
</evidence>
<dbReference type="RefSeq" id="WP_156729180.1">
    <property type="nucleotide sequence ID" value="NZ_CACRUK010000018.1"/>
</dbReference>
<dbReference type="GO" id="GO:0004470">
    <property type="term" value="F:malic enzyme activity"/>
    <property type="evidence" value="ECO:0007669"/>
    <property type="project" value="InterPro"/>
</dbReference>
<dbReference type="PANTHER" id="PTHR43237:SF4">
    <property type="entry name" value="NADP-DEPENDENT MALIC ENZYME"/>
    <property type="match status" value="1"/>
</dbReference>
<dbReference type="AlphaFoldDB" id="A0A6N3BUR0"/>
<gene>
    <name evidence="10" type="ORF">RGLFYP19_01337</name>
</gene>
<dbReference type="InterPro" id="IPR036291">
    <property type="entry name" value="NAD(P)-bd_dom_sf"/>
</dbReference>
<dbReference type="GO" id="GO:0051287">
    <property type="term" value="F:NAD binding"/>
    <property type="evidence" value="ECO:0007669"/>
    <property type="project" value="InterPro"/>
</dbReference>
<feature type="binding site" evidence="7">
    <location>
        <position position="134"/>
    </location>
    <ligand>
        <name>a divalent metal cation</name>
        <dbReference type="ChEBI" id="CHEBI:60240"/>
    </ligand>
</feature>
<dbReference type="EMBL" id="CACRUK010000018">
    <property type="protein sequence ID" value="VYU06418.1"/>
    <property type="molecule type" value="Genomic_DNA"/>
</dbReference>
<feature type="binding site" evidence="7">
    <location>
        <position position="159"/>
    </location>
    <ligand>
        <name>a divalent metal cation</name>
        <dbReference type="ChEBI" id="CHEBI:60240"/>
    </ligand>
</feature>
<comment type="cofactor">
    <cofactor evidence="1">
        <name>Mn(2+)</name>
        <dbReference type="ChEBI" id="CHEBI:29035"/>
    </cofactor>
</comment>
<dbReference type="InterPro" id="IPR012301">
    <property type="entry name" value="Malic_N_dom"/>
</dbReference>